<organism evidence="1">
    <name type="scientific">Rhizophora mucronata</name>
    <name type="common">Asiatic mangrove</name>
    <dbReference type="NCBI Taxonomy" id="61149"/>
    <lineage>
        <taxon>Eukaryota</taxon>
        <taxon>Viridiplantae</taxon>
        <taxon>Streptophyta</taxon>
        <taxon>Embryophyta</taxon>
        <taxon>Tracheophyta</taxon>
        <taxon>Spermatophyta</taxon>
        <taxon>Magnoliopsida</taxon>
        <taxon>eudicotyledons</taxon>
        <taxon>Gunneridae</taxon>
        <taxon>Pentapetalae</taxon>
        <taxon>rosids</taxon>
        <taxon>fabids</taxon>
        <taxon>Malpighiales</taxon>
        <taxon>Rhizophoraceae</taxon>
        <taxon>Rhizophora</taxon>
    </lineage>
</organism>
<dbReference type="AlphaFoldDB" id="A0A2P2KUA4"/>
<name>A0A2P2KUA4_RHIMU</name>
<sequence>MGIILTTQAITEDRSNHWLILDSKVCGPIHKRRTTPNKKGERREAISKFVVLFLCTDRQILQFQMALEVAGTASIKRIINARIRGLRFFFPENIIEIIFVKYKGKFCSQVKLVEDTFGIHITVLPFFHDFPVQS</sequence>
<protein>
    <submittedName>
        <fullName evidence="1">Uncharacterized protein</fullName>
    </submittedName>
</protein>
<accession>A0A2P2KUA4</accession>
<proteinExistence type="predicted"/>
<dbReference type="EMBL" id="GGEC01028814">
    <property type="protein sequence ID" value="MBX09298.1"/>
    <property type="molecule type" value="Transcribed_RNA"/>
</dbReference>
<evidence type="ECO:0000313" key="1">
    <source>
        <dbReference type="EMBL" id="MBX09298.1"/>
    </source>
</evidence>
<reference evidence="1" key="1">
    <citation type="submission" date="2018-02" db="EMBL/GenBank/DDBJ databases">
        <title>Rhizophora mucronata_Transcriptome.</title>
        <authorList>
            <person name="Meera S.P."/>
            <person name="Sreeshan A."/>
            <person name="Augustine A."/>
        </authorList>
    </citation>
    <scope>NUCLEOTIDE SEQUENCE</scope>
    <source>
        <tissue evidence="1">Leaf</tissue>
    </source>
</reference>